<feature type="non-terminal residue" evidence="3">
    <location>
        <position position="212"/>
    </location>
</feature>
<keyword evidence="4" id="KW-1185">Reference proteome</keyword>
<comment type="caution">
    <text evidence="3">The sequence shown here is derived from an EMBL/GenBank/DDBJ whole genome shotgun (WGS) entry which is preliminary data.</text>
</comment>
<feature type="transmembrane region" description="Helical" evidence="1">
    <location>
        <begin position="165"/>
        <end position="188"/>
    </location>
</feature>
<keyword evidence="1" id="KW-0472">Membrane</keyword>
<sequence length="212" mass="23131">MLTFHIVSTVILFLLATISAITLTVQTSAAMGEWTTVNVVASSIVLFVTVQLLSLTALIILVYRCYCIYNRSLKIIALPVLLILIETVAYYVEFKLMIEQIFASNDATGKKVMQESLLITSSISVSCEIVGNLILTSAIAAKIWLSMRNLEVATGGHYRPSYNHIIAIMVESGVILLLFYAVFAVFIVDNGADSAKWTIAMSVMAAVVPQIS</sequence>
<keyword evidence="1" id="KW-0812">Transmembrane</keyword>
<gene>
    <name evidence="3" type="ORF">AAF712_016440</name>
</gene>
<organism evidence="3 4">
    <name type="scientific">Marasmius tenuissimus</name>
    <dbReference type="NCBI Taxonomy" id="585030"/>
    <lineage>
        <taxon>Eukaryota</taxon>
        <taxon>Fungi</taxon>
        <taxon>Dikarya</taxon>
        <taxon>Basidiomycota</taxon>
        <taxon>Agaricomycotina</taxon>
        <taxon>Agaricomycetes</taxon>
        <taxon>Agaricomycetidae</taxon>
        <taxon>Agaricales</taxon>
        <taxon>Marasmiineae</taxon>
        <taxon>Marasmiaceae</taxon>
        <taxon>Marasmius</taxon>
    </lineage>
</organism>
<feature type="transmembrane region" description="Helical" evidence="1">
    <location>
        <begin position="44"/>
        <end position="63"/>
    </location>
</feature>
<proteinExistence type="predicted"/>
<evidence type="ECO:0000256" key="2">
    <source>
        <dbReference type="SAM" id="SignalP"/>
    </source>
</evidence>
<accession>A0ABR2Z825</accession>
<protein>
    <submittedName>
        <fullName evidence="3">Uncharacterized protein</fullName>
    </submittedName>
</protein>
<keyword evidence="2" id="KW-0732">Signal</keyword>
<reference evidence="3 4" key="1">
    <citation type="submission" date="2024-05" db="EMBL/GenBank/DDBJ databases">
        <title>A draft genome resource for the thread blight pathogen Marasmius tenuissimus strain MS-2.</title>
        <authorList>
            <person name="Yulfo-Soto G.E."/>
            <person name="Baruah I.K."/>
            <person name="Amoako-Attah I."/>
            <person name="Bukari Y."/>
            <person name="Meinhardt L.W."/>
            <person name="Bailey B.A."/>
            <person name="Cohen S.P."/>
        </authorList>
    </citation>
    <scope>NUCLEOTIDE SEQUENCE [LARGE SCALE GENOMIC DNA]</scope>
    <source>
        <strain evidence="3 4">MS-2</strain>
    </source>
</reference>
<evidence type="ECO:0000256" key="1">
    <source>
        <dbReference type="SAM" id="Phobius"/>
    </source>
</evidence>
<evidence type="ECO:0000313" key="3">
    <source>
        <dbReference type="EMBL" id="KAL0056943.1"/>
    </source>
</evidence>
<keyword evidence="1" id="KW-1133">Transmembrane helix</keyword>
<dbReference type="EMBL" id="JBBXMP010000795">
    <property type="protein sequence ID" value="KAL0056943.1"/>
    <property type="molecule type" value="Genomic_DNA"/>
</dbReference>
<dbReference type="Proteomes" id="UP001437256">
    <property type="component" value="Unassembled WGS sequence"/>
</dbReference>
<feature type="chain" id="PRO_5046895361" evidence="2">
    <location>
        <begin position="21"/>
        <end position="212"/>
    </location>
</feature>
<evidence type="ECO:0000313" key="4">
    <source>
        <dbReference type="Proteomes" id="UP001437256"/>
    </source>
</evidence>
<feature type="signal peptide" evidence="2">
    <location>
        <begin position="1"/>
        <end position="20"/>
    </location>
</feature>
<feature type="transmembrane region" description="Helical" evidence="1">
    <location>
        <begin position="75"/>
        <end position="92"/>
    </location>
</feature>
<name>A0ABR2Z825_9AGAR</name>